<dbReference type="EMBL" id="JBHULC010000018">
    <property type="protein sequence ID" value="MFD2522269.1"/>
    <property type="molecule type" value="Genomic_DNA"/>
</dbReference>
<dbReference type="PANTHER" id="PTHR42754">
    <property type="entry name" value="ENDOGLUCANASE"/>
    <property type="match status" value="1"/>
</dbReference>
<dbReference type="RefSeq" id="WP_340234381.1">
    <property type="nucleotide sequence ID" value="NZ_JBBEWC010000002.1"/>
</dbReference>
<gene>
    <name evidence="2" type="ORF">ACFSR2_15340</name>
</gene>
<organism evidence="2 3">
    <name type="scientific">Emticicia soli</name>
    <dbReference type="NCBI Taxonomy" id="2027878"/>
    <lineage>
        <taxon>Bacteria</taxon>
        <taxon>Pseudomonadati</taxon>
        <taxon>Bacteroidota</taxon>
        <taxon>Cytophagia</taxon>
        <taxon>Cytophagales</taxon>
        <taxon>Leadbetterellaceae</taxon>
        <taxon>Emticicia</taxon>
    </lineage>
</organism>
<feature type="signal peptide" evidence="1">
    <location>
        <begin position="1"/>
        <end position="25"/>
    </location>
</feature>
<accession>A0ABW5J8B8</accession>
<evidence type="ECO:0000256" key="1">
    <source>
        <dbReference type="SAM" id="SignalP"/>
    </source>
</evidence>
<sequence>MSGKKTALQIITCLLVICVFSKTNAQTTSTSIEWQRCYGWDSWYGDEGGRITPMQDGNFITVNKKTLQGYETVVASKLNHKGELLWETIIFDDKAYTGFRGMDIIPNSDGGYFLVAKVVNVQKLNFVSTDLRNVEFNTGAKGHFDILLAKLNAQGRREWFKLLGGSGEDMVARVLLTPDNNLMLLGHTNSYDGDLLNANRAGGRDVWVSKVDQSGNIITKKCFGGNNDEFAFDMKRTPDGNYVIVGSTNSNDGILGSAKGGYDTFVIKFDESLNTIWQKTYGGNVDDEAHSVIALPNGEVVVGIVSKSMTDDFYRENSNDFPNNFQENVWLLKLNSSGDLITKKVFGGSGRDLINDIILTRDGSFAFIGSTTSNNGTVTDRDRIPSNNNGKFDVFVTKVNTNLDIIWSKTMGGSDDDEGTSLVEAQGETLVTLGTTRSYDGDVKDNHGGSQDSRDIWLVKLGYPCESEIITSTDLVATNTDVLASESIHSSDRISQNSSVRYSASKNVDLSDGFNIELGSVLEVNLFGCANGTSGLSGLPIQLKTNNECREGGMKFTFHPFTPDSDLSQFRMSVQNLDPSIEFNFSGNTLITKNNIPDNRNAYYLLTVSRNGYKDFVVQGYTSTCEHDGAPIDCPENTNTVILDKDYYNVGDIFVAEWTGQLIPNQTLEWYNENVSIISRTEKGIVGRINNFPAHLQAQPGVFPYYRPCHGAVRVDFRKVE</sequence>
<dbReference type="InterPro" id="IPR055015">
    <property type="entry name" value="GCX_COOH"/>
</dbReference>
<protein>
    <submittedName>
        <fullName evidence="2">3-coathanger stack domain-containing protein</fullName>
    </submittedName>
</protein>
<keyword evidence="1" id="KW-0732">Signal</keyword>
<dbReference type="PANTHER" id="PTHR42754:SF1">
    <property type="entry name" value="LIPOPROTEIN"/>
    <property type="match status" value="1"/>
</dbReference>
<reference evidence="3" key="1">
    <citation type="journal article" date="2019" name="Int. J. Syst. Evol. Microbiol.">
        <title>The Global Catalogue of Microorganisms (GCM) 10K type strain sequencing project: providing services to taxonomists for standard genome sequencing and annotation.</title>
        <authorList>
            <consortium name="The Broad Institute Genomics Platform"/>
            <consortium name="The Broad Institute Genome Sequencing Center for Infectious Disease"/>
            <person name="Wu L."/>
            <person name="Ma J."/>
        </authorList>
    </citation>
    <scope>NUCLEOTIDE SEQUENCE [LARGE SCALE GENOMIC DNA]</scope>
    <source>
        <strain evidence="3">KCTC 52344</strain>
    </source>
</reference>
<feature type="chain" id="PRO_5046087443" evidence="1">
    <location>
        <begin position="26"/>
        <end position="721"/>
    </location>
</feature>
<evidence type="ECO:0000313" key="3">
    <source>
        <dbReference type="Proteomes" id="UP001597510"/>
    </source>
</evidence>
<proteinExistence type="predicted"/>
<dbReference type="Proteomes" id="UP001597510">
    <property type="component" value="Unassembled WGS sequence"/>
</dbReference>
<dbReference type="NCBIfam" id="NF045639">
    <property type="entry name" value="GCX_COOH"/>
    <property type="match status" value="1"/>
</dbReference>
<comment type="caution">
    <text evidence="2">The sequence shown here is derived from an EMBL/GenBank/DDBJ whole genome shotgun (WGS) entry which is preliminary data.</text>
</comment>
<name>A0ABW5J8B8_9BACT</name>
<evidence type="ECO:0000313" key="2">
    <source>
        <dbReference type="EMBL" id="MFD2522269.1"/>
    </source>
</evidence>
<keyword evidence="3" id="KW-1185">Reference proteome</keyword>